<dbReference type="InterPro" id="IPR039425">
    <property type="entry name" value="RNA_pol_sigma-70-like"/>
</dbReference>
<dbReference type="InterPro" id="IPR036388">
    <property type="entry name" value="WH-like_DNA-bd_sf"/>
</dbReference>
<protein>
    <submittedName>
        <fullName evidence="7">RNA polymerase sigma-70 factor</fullName>
    </submittedName>
</protein>
<dbReference type="InterPro" id="IPR007627">
    <property type="entry name" value="RNA_pol_sigma70_r2"/>
</dbReference>
<dbReference type="SUPFAM" id="SSF88946">
    <property type="entry name" value="Sigma2 domain of RNA polymerase sigma factors"/>
    <property type="match status" value="1"/>
</dbReference>
<dbReference type="GO" id="GO:0016987">
    <property type="term" value="F:sigma factor activity"/>
    <property type="evidence" value="ECO:0007669"/>
    <property type="project" value="UniProtKB-KW"/>
</dbReference>
<dbReference type="NCBIfam" id="TIGR02937">
    <property type="entry name" value="sigma70-ECF"/>
    <property type="match status" value="1"/>
</dbReference>
<dbReference type="Pfam" id="PF08281">
    <property type="entry name" value="Sigma70_r4_2"/>
    <property type="match status" value="1"/>
</dbReference>
<keyword evidence="2" id="KW-0805">Transcription regulation</keyword>
<dbReference type="InterPro" id="IPR013249">
    <property type="entry name" value="RNA_pol_sigma70_r4_t2"/>
</dbReference>
<dbReference type="Gene3D" id="1.10.10.10">
    <property type="entry name" value="Winged helix-like DNA-binding domain superfamily/Winged helix DNA-binding domain"/>
    <property type="match status" value="1"/>
</dbReference>
<proteinExistence type="inferred from homology"/>
<dbReference type="CDD" id="cd06171">
    <property type="entry name" value="Sigma70_r4"/>
    <property type="match status" value="1"/>
</dbReference>
<dbReference type="InterPro" id="IPR013324">
    <property type="entry name" value="RNA_pol_sigma_r3/r4-like"/>
</dbReference>
<reference evidence="7 8" key="1">
    <citation type="submission" date="2018-08" db="EMBL/GenBank/DDBJ databases">
        <title>Chitinophagaceae sp. K23C18032701, a novel bacterium isolated from forest soil.</title>
        <authorList>
            <person name="Wang C."/>
        </authorList>
    </citation>
    <scope>NUCLEOTIDE SEQUENCE [LARGE SCALE GENOMIC DNA]</scope>
    <source>
        <strain evidence="7 8">K23C18032701</strain>
    </source>
</reference>
<evidence type="ECO:0000259" key="5">
    <source>
        <dbReference type="Pfam" id="PF04542"/>
    </source>
</evidence>
<evidence type="ECO:0000256" key="4">
    <source>
        <dbReference type="ARBA" id="ARBA00023163"/>
    </source>
</evidence>
<dbReference type="AlphaFoldDB" id="A0A3E1NFP1"/>
<dbReference type="PANTHER" id="PTHR43133:SF46">
    <property type="entry name" value="RNA POLYMERASE SIGMA-70 FACTOR ECF SUBFAMILY"/>
    <property type="match status" value="1"/>
</dbReference>
<dbReference type="EMBL" id="QTJU01000008">
    <property type="protein sequence ID" value="RFM26631.1"/>
    <property type="molecule type" value="Genomic_DNA"/>
</dbReference>
<keyword evidence="3" id="KW-0731">Sigma factor</keyword>
<dbReference type="Gene3D" id="1.10.1740.10">
    <property type="match status" value="1"/>
</dbReference>
<dbReference type="InterPro" id="IPR014284">
    <property type="entry name" value="RNA_pol_sigma-70_dom"/>
</dbReference>
<evidence type="ECO:0000256" key="1">
    <source>
        <dbReference type="ARBA" id="ARBA00010641"/>
    </source>
</evidence>
<keyword evidence="4" id="KW-0804">Transcription</keyword>
<comment type="similarity">
    <text evidence="1">Belongs to the sigma-70 factor family. ECF subfamily.</text>
</comment>
<accession>A0A3E1NFP1</accession>
<dbReference type="GO" id="GO:0006352">
    <property type="term" value="P:DNA-templated transcription initiation"/>
    <property type="evidence" value="ECO:0007669"/>
    <property type="project" value="InterPro"/>
</dbReference>
<evidence type="ECO:0000256" key="3">
    <source>
        <dbReference type="ARBA" id="ARBA00023082"/>
    </source>
</evidence>
<dbReference type="NCBIfam" id="TIGR02985">
    <property type="entry name" value="Sig70_bacteroi1"/>
    <property type="match status" value="1"/>
</dbReference>
<organism evidence="7 8">
    <name type="scientific">Deminuibacter soli</name>
    <dbReference type="NCBI Taxonomy" id="2291815"/>
    <lineage>
        <taxon>Bacteria</taxon>
        <taxon>Pseudomonadati</taxon>
        <taxon>Bacteroidota</taxon>
        <taxon>Chitinophagia</taxon>
        <taxon>Chitinophagales</taxon>
        <taxon>Chitinophagaceae</taxon>
        <taxon>Deminuibacter</taxon>
    </lineage>
</organism>
<evidence type="ECO:0000259" key="6">
    <source>
        <dbReference type="Pfam" id="PF08281"/>
    </source>
</evidence>
<dbReference type="Pfam" id="PF04542">
    <property type="entry name" value="Sigma70_r2"/>
    <property type="match status" value="1"/>
</dbReference>
<comment type="caution">
    <text evidence="7">The sequence shown here is derived from an EMBL/GenBank/DDBJ whole genome shotgun (WGS) entry which is preliminary data.</text>
</comment>
<dbReference type="InterPro" id="IPR013325">
    <property type="entry name" value="RNA_pol_sigma_r2"/>
</dbReference>
<gene>
    <name evidence="7" type="ORF">DXN05_18845</name>
</gene>
<dbReference type="InterPro" id="IPR014327">
    <property type="entry name" value="RNA_pol_sigma70_bacteroid"/>
</dbReference>
<dbReference type="SUPFAM" id="SSF88659">
    <property type="entry name" value="Sigma3 and sigma4 domains of RNA polymerase sigma factors"/>
    <property type="match status" value="1"/>
</dbReference>
<evidence type="ECO:0000313" key="7">
    <source>
        <dbReference type="EMBL" id="RFM26631.1"/>
    </source>
</evidence>
<feature type="domain" description="RNA polymerase sigma-70 region 2" evidence="5">
    <location>
        <begin position="39"/>
        <end position="106"/>
    </location>
</feature>
<feature type="domain" description="RNA polymerase sigma factor 70 region 4 type 2" evidence="6">
    <location>
        <begin position="137"/>
        <end position="187"/>
    </location>
</feature>
<dbReference type="GO" id="GO:0003677">
    <property type="term" value="F:DNA binding"/>
    <property type="evidence" value="ECO:0007669"/>
    <property type="project" value="InterPro"/>
</dbReference>
<dbReference type="PANTHER" id="PTHR43133">
    <property type="entry name" value="RNA POLYMERASE ECF-TYPE SIGMA FACTO"/>
    <property type="match status" value="1"/>
</dbReference>
<evidence type="ECO:0000256" key="2">
    <source>
        <dbReference type="ARBA" id="ARBA00023015"/>
    </source>
</evidence>
<sequence>MFPGFYLWPVRKIPALNNTDFTVLWANILNGDEFAFEQLYDHMVIPLHNVAFKIVKDGETARDILQDVFVDLFLGKEKVAADINIAGYLHNMVKYRSLNALRSQLREKTRMQALQQAIPERDEQPEPAIPAAHVQLEQLENNIAYLPEKCRKVFELKYYKNLSYKQISSELGISVKTVENHISKAFAILRHKVSDEQLLFLLLTLNAGRIAVKAWLL</sequence>
<dbReference type="Proteomes" id="UP000261284">
    <property type="component" value="Unassembled WGS sequence"/>
</dbReference>
<keyword evidence="8" id="KW-1185">Reference proteome</keyword>
<name>A0A3E1NFP1_9BACT</name>
<evidence type="ECO:0000313" key="8">
    <source>
        <dbReference type="Proteomes" id="UP000261284"/>
    </source>
</evidence>